<evidence type="ECO:0000259" key="5">
    <source>
        <dbReference type="PROSITE" id="PS01124"/>
    </source>
</evidence>
<keyword evidence="3" id="KW-0804">Transcription</keyword>
<evidence type="ECO:0000256" key="3">
    <source>
        <dbReference type="ARBA" id="ARBA00023163"/>
    </source>
</evidence>
<evidence type="ECO:0000313" key="6">
    <source>
        <dbReference type="EMBL" id="MFD0958039.1"/>
    </source>
</evidence>
<dbReference type="Gene3D" id="2.60.120.10">
    <property type="entry name" value="Jelly Rolls"/>
    <property type="match status" value="1"/>
</dbReference>
<keyword evidence="7" id="KW-1185">Reference proteome</keyword>
<dbReference type="Proteomes" id="UP001596989">
    <property type="component" value="Unassembled WGS sequence"/>
</dbReference>
<sequence>MSILNPISITRGDLFFTKELPLHMNRVAESFRLQKHAHDFIEICMVTEGEGEHYIDDIQFKVSKGDLFYIPIGMSHVFRPRSSSPGNRLVVYNCIFTAAYLDELMARNPLEPGILAFFGELGQQCRRLSLQDANGEAERIMQRMHLEYTQRMIGYSACLQAGLVDLLVLVYRRSLAAPSVNGASVDSRLREWLARIDRDVATLYPADKIASDIGISARHLQRLIKAAAGMTLTEYIQVSRIKQSRRLLSETNLKISSIAAAVGYQDMKFYNRLFKQHCGMTPSEFRRRMSSNSSQPVIHEGMPD</sequence>
<evidence type="ECO:0000256" key="2">
    <source>
        <dbReference type="ARBA" id="ARBA00023125"/>
    </source>
</evidence>
<keyword evidence="2" id="KW-0238">DNA-binding</keyword>
<protein>
    <submittedName>
        <fullName evidence="6">Helix-turn-helix domain-containing protein</fullName>
    </submittedName>
</protein>
<dbReference type="PROSITE" id="PS00041">
    <property type="entry name" value="HTH_ARAC_FAMILY_1"/>
    <property type="match status" value="1"/>
</dbReference>
<dbReference type="SMART" id="SM00342">
    <property type="entry name" value="HTH_ARAC"/>
    <property type="match status" value="1"/>
</dbReference>
<dbReference type="InterPro" id="IPR018062">
    <property type="entry name" value="HTH_AraC-typ_CS"/>
</dbReference>
<dbReference type="InterPro" id="IPR003313">
    <property type="entry name" value="AraC-bd"/>
</dbReference>
<feature type="region of interest" description="Disordered" evidence="4">
    <location>
        <begin position="284"/>
        <end position="304"/>
    </location>
</feature>
<reference evidence="7" key="1">
    <citation type="journal article" date="2019" name="Int. J. Syst. Evol. Microbiol.">
        <title>The Global Catalogue of Microorganisms (GCM) 10K type strain sequencing project: providing services to taxonomists for standard genome sequencing and annotation.</title>
        <authorList>
            <consortium name="The Broad Institute Genomics Platform"/>
            <consortium name="The Broad Institute Genome Sequencing Center for Infectious Disease"/>
            <person name="Wu L."/>
            <person name="Ma J."/>
        </authorList>
    </citation>
    <scope>NUCLEOTIDE SEQUENCE [LARGE SCALE GENOMIC DNA]</scope>
    <source>
        <strain evidence="7">CCUG 59129</strain>
    </source>
</reference>
<dbReference type="PROSITE" id="PS01124">
    <property type="entry name" value="HTH_ARAC_FAMILY_2"/>
    <property type="match status" value="1"/>
</dbReference>
<dbReference type="InterPro" id="IPR020449">
    <property type="entry name" value="Tscrpt_reg_AraC-type_HTH"/>
</dbReference>
<dbReference type="InterPro" id="IPR018060">
    <property type="entry name" value="HTH_AraC"/>
</dbReference>
<accession>A0ABW3HKU0</accession>
<dbReference type="InterPro" id="IPR037923">
    <property type="entry name" value="HTH-like"/>
</dbReference>
<comment type="caution">
    <text evidence="6">The sequence shown here is derived from an EMBL/GenBank/DDBJ whole genome shotgun (WGS) entry which is preliminary data.</text>
</comment>
<dbReference type="Pfam" id="PF12833">
    <property type="entry name" value="HTH_18"/>
    <property type="match status" value="1"/>
</dbReference>
<dbReference type="PRINTS" id="PR00032">
    <property type="entry name" value="HTHARAC"/>
</dbReference>
<dbReference type="RefSeq" id="WP_377561663.1">
    <property type="nucleotide sequence ID" value="NZ_JBHTJZ010000004.1"/>
</dbReference>
<organism evidence="6 7">
    <name type="scientific">Paenibacillus chungangensis</name>
    <dbReference type="NCBI Taxonomy" id="696535"/>
    <lineage>
        <taxon>Bacteria</taxon>
        <taxon>Bacillati</taxon>
        <taxon>Bacillota</taxon>
        <taxon>Bacilli</taxon>
        <taxon>Bacillales</taxon>
        <taxon>Paenibacillaceae</taxon>
        <taxon>Paenibacillus</taxon>
    </lineage>
</organism>
<dbReference type="Gene3D" id="1.10.10.60">
    <property type="entry name" value="Homeodomain-like"/>
    <property type="match status" value="1"/>
</dbReference>
<dbReference type="EMBL" id="JBHTJZ010000004">
    <property type="protein sequence ID" value="MFD0958039.1"/>
    <property type="molecule type" value="Genomic_DNA"/>
</dbReference>
<feature type="domain" description="HTH araC/xylS-type" evidence="5">
    <location>
        <begin position="190"/>
        <end position="288"/>
    </location>
</feature>
<dbReference type="SUPFAM" id="SSF46689">
    <property type="entry name" value="Homeodomain-like"/>
    <property type="match status" value="1"/>
</dbReference>
<evidence type="ECO:0000256" key="4">
    <source>
        <dbReference type="SAM" id="MobiDB-lite"/>
    </source>
</evidence>
<dbReference type="Pfam" id="PF02311">
    <property type="entry name" value="AraC_binding"/>
    <property type="match status" value="1"/>
</dbReference>
<dbReference type="InterPro" id="IPR009057">
    <property type="entry name" value="Homeodomain-like_sf"/>
</dbReference>
<dbReference type="InterPro" id="IPR014710">
    <property type="entry name" value="RmlC-like_jellyroll"/>
</dbReference>
<keyword evidence="1" id="KW-0805">Transcription regulation</keyword>
<dbReference type="PANTHER" id="PTHR43280:SF2">
    <property type="entry name" value="HTH-TYPE TRANSCRIPTIONAL REGULATOR EXSA"/>
    <property type="match status" value="1"/>
</dbReference>
<evidence type="ECO:0000313" key="7">
    <source>
        <dbReference type="Proteomes" id="UP001596989"/>
    </source>
</evidence>
<evidence type="ECO:0000256" key="1">
    <source>
        <dbReference type="ARBA" id="ARBA00023015"/>
    </source>
</evidence>
<name>A0ABW3HKU0_9BACL</name>
<gene>
    <name evidence="6" type="ORF">ACFQ2I_01410</name>
</gene>
<dbReference type="SUPFAM" id="SSF51215">
    <property type="entry name" value="Regulatory protein AraC"/>
    <property type="match status" value="1"/>
</dbReference>
<proteinExistence type="predicted"/>
<dbReference type="PANTHER" id="PTHR43280">
    <property type="entry name" value="ARAC-FAMILY TRANSCRIPTIONAL REGULATOR"/>
    <property type="match status" value="1"/>
</dbReference>